<keyword evidence="5" id="KW-0804">Transcription</keyword>
<dbReference type="InterPro" id="IPR001789">
    <property type="entry name" value="Sig_transdc_resp-reg_receiver"/>
</dbReference>
<dbReference type="CDD" id="cd17574">
    <property type="entry name" value="REC_OmpR"/>
    <property type="match status" value="1"/>
</dbReference>
<dbReference type="Gene3D" id="1.10.287.130">
    <property type="match status" value="1"/>
</dbReference>
<dbReference type="InterPro" id="IPR009057">
    <property type="entry name" value="Homeodomain-like_sf"/>
</dbReference>
<accession>A0A2T5J6L1</accession>
<dbReference type="InterPro" id="IPR036890">
    <property type="entry name" value="HATPase_C_sf"/>
</dbReference>
<dbReference type="SMART" id="SM00448">
    <property type="entry name" value="REC"/>
    <property type="match status" value="1"/>
</dbReference>
<dbReference type="InterPro" id="IPR011123">
    <property type="entry name" value="Y_Y_Y"/>
</dbReference>
<dbReference type="SUPFAM" id="SSF55874">
    <property type="entry name" value="ATPase domain of HSP90 chaperone/DNA topoisomerase II/histidine kinase"/>
    <property type="match status" value="1"/>
</dbReference>
<dbReference type="Gene3D" id="2.130.10.10">
    <property type="entry name" value="YVTN repeat-like/Quinoprotein amine dehydrogenase"/>
    <property type="match status" value="3"/>
</dbReference>
<keyword evidence="3 6" id="KW-0597">Phosphoprotein</keyword>
<sequence>MRSFLIYIFLLTCCFSRAQEFNAFTPITSNDGLSDNDVRNITQLEDGRMVVITQGMVNIYNGSTFEYIHLNAERFYALSGYHGFHRSYVDGEGRLWIKNYGKLILVDIRKERFEPKADSILAAMGAREPLADLFMDQHQGFWMLTKTGKLLYKNSNQKVIKVFFNERSLGDNASDPLYDLAVLNKQLFLFFRSGLFKCYDLVTRKFLFSGDLEEAFPHSYNRTAFVVPGNHTLYILRNGETGIMQVYNANSHKWNTVLQPEYGLNCLSVNHKGELFLSCRFGLWRFSSDLARRQFIPTLHLLDGRSIDTEVSTLYNDTQGGFWVGTLNRGLLYYHPDRFKFSNIGKSRFPVKKPGDLSVTCFGNDASGRLLVGTAGGLFKYKPAEEQLTRSPGMLGNIRCNAIYTDKQQRTWICTTKGLYKIEDDRENYFDTGDINCITQTGIDEFYLGSEEEGLLKFQPSSGVKEPVKATAINNTAVTRLKECIIWEGRVIGISNAGLMIYDPALKTSISGQHLPVKLRRLFNTNNQQYTCLLADSRGLLWLGTEDGLNVWDNRNGTLCSLHNDEGLINNSVKAVVEDNEHELWVSTSNGVSRVRVNKNQGQYQFAFDNFNNYDGIIDNEFIPRSAFISQHNNLYFGGIDGFNELDLQRKTENDKKLKPLFVKLQLDGKEIVQGEAYEGNVILTRSIAATDHLTLNHDQNFLTLGFSALNYVNPSQTYYQYYLDGVDQVWRSESAPDGLGFATYTNLSPGTYVFNVRAGRSAKDLSGQVARMVITIKAPWWKSPLAILCYILIISALAYLVISRNLVRIKARRIKKQREELDELKFRFITNMSHELRTPLTLILTPLDVLLKKFEDVKVKTQLTGIYNNALNLLSLVNQLLDFRRLEISGESLHLSYCNIEDYIKTLSNPFEELAHSKDIHFNWQCEVEQAWLYIDRDKTSIMINNLLSNAFKFTATGGRVNLKVDLENLNNLTDKVFRIEVTDTGCGVAEKYLPVIFDRFFQADNQPEGNNGNGIGLHLVREYARMHGGEVSVESQAGKGSRFTIAMPAKFRTDTSASQETGATRDDRSNLKILIVEDNWEFREFLANNLSASYTVMTAVNGSEGLDKISEQMPDLVISDIMMPEMDGITMCKELKKNVRISHIPVILLTARSTDDAKLQGYDAGADAYISKPFNMDILMLRIRNLIDQHEQRKQLFKKATVIQPASVTTTDVDERLIQNALKCIEKNLANSAYSVEQFSSDMNMDRTGLYRKLLATVGQSPSDFIRSVRLKNAAQLILKRAHSITEISIMVGFSNVAYFSKCFHDEYGVKPSQYITQVSTGKIESGRK</sequence>
<name>A0A2T5J6L1_9SPHI</name>
<dbReference type="InterPro" id="IPR013783">
    <property type="entry name" value="Ig-like_fold"/>
</dbReference>
<evidence type="ECO:0000256" key="5">
    <source>
        <dbReference type="ARBA" id="ARBA00023163"/>
    </source>
</evidence>
<dbReference type="InterPro" id="IPR018060">
    <property type="entry name" value="HTH_AraC"/>
</dbReference>
<evidence type="ECO:0000313" key="12">
    <source>
        <dbReference type="EMBL" id="PTQ94173.1"/>
    </source>
</evidence>
<dbReference type="Pfam" id="PF00072">
    <property type="entry name" value="Response_reg"/>
    <property type="match status" value="1"/>
</dbReference>
<evidence type="ECO:0000256" key="1">
    <source>
        <dbReference type="ARBA" id="ARBA00000085"/>
    </source>
</evidence>
<dbReference type="OrthoDB" id="9809670at2"/>
<dbReference type="Gene3D" id="1.10.10.60">
    <property type="entry name" value="Homeodomain-like"/>
    <property type="match status" value="1"/>
</dbReference>
<keyword evidence="7" id="KW-0472">Membrane</keyword>
<evidence type="ECO:0000256" key="8">
    <source>
        <dbReference type="SAM" id="SignalP"/>
    </source>
</evidence>
<dbReference type="InterPro" id="IPR004358">
    <property type="entry name" value="Sig_transdc_His_kin-like_C"/>
</dbReference>
<evidence type="ECO:0000259" key="11">
    <source>
        <dbReference type="PROSITE" id="PS50110"/>
    </source>
</evidence>
<dbReference type="Proteomes" id="UP000244168">
    <property type="component" value="Unassembled WGS sequence"/>
</dbReference>
<organism evidence="12 13">
    <name type="scientific">Mucilaginibacter yixingensis</name>
    <dbReference type="NCBI Taxonomy" id="1295612"/>
    <lineage>
        <taxon>Bacteria</taxon>
        <taxon>Pseudomonadati</taxon>
        <taxon>Bacteroidota</taxon>
        <taxon>Sphingobacteriia</taxon>
        <taxon>Sphingobacteriales</taxon>
        <taxon>Sphingobacteriaceae</taxon>
        <taxon>Mucilaginibacter</taxon>
    </lineage>
</organism>
<feature type="domain" description="HTH araC/xylS-type" evidence="9">
    <location>
        <begin position="1221"/>
        <end position="1320"/>
    </location>
</feature>
<dbReference type="Gene3D" id="3.40.50.2300">
    <property type="match status" value="1"/>
</dbReference>
<keyword evidence="12" id="KW-0808">Transferase</keyword>
<evidence type="ECO:0000256" key="3">
    <source>
        <dbReference type="ARBA" id="ARBA00022553"/>
    </source>
</evidence>
<evidence type="ECO:0000259" key="10">
    <source>
        <dbReference type="PROSITE" id="PS50109"/>
    </source>
</evidence>
<dbReference type="Pfam" id="PF00512">
    <property type="entry name" value="HisKA"/>
    <property type="match status" value="1"/>
</dbReference>
<protein>
    <recommendedName>
        <fullName evidence="2">histidine kinase</fullName>
        <ecNumber evidence="2">2.7.13.3</ecNumber>
    </recommendedName>
</protein>
<gene>
    <name evidence="12" type="ORF">C8P68_107239</name>
</gene>
<feature type="signal peptide" evidence="8">
    <location>
        <begin position="1"/>
        <end position="18"/>
    </location>
</feature>
<keyword evidence="13" id="KW-1185">Reference proteome</keyword>
<dbReference type="GO" id="GO:0043565">
    <property type="term" value="F:sequence-specific DNA binding"/>
    <property type="evidence" value="ECO:0007669"/>
    <property type="project" value="InterPro"/>
</dbReference>
<reference evidence="12 13" key="1">
    <citation type="submission" date="2018-04" db="EMBL/GenBank/DDBJ databases">
        <title>Genomic Encyclopedia of Archaeal and Bacterial Type Strains, Phase II (KMG-II): from individual species to whole genera.</title>
        <authorList>
            <person name="Goeker M."/>
        </authorList>
    </citation>
    <scope>NUCLEOTIDE SEQUENCE [LARGE SCALE GENOMIC DNA]</scope>
    <source>
        <strain evidence="12 13">DSM 26809</strain>
    </source>
</reference>
<dbReference type="Gene3D" id="2.60.40.10">
    <property type="entry name" value="Immunoglobulins"/>
    <property type="match status" value="1"/>
</dbReference>
<dbReference type="SMART" id="SM00388">
    <property type="entry name" value="HisKA"/>
    <property type="match status" value="1"/>
</dbReference>
<dbReference type="Pfam" id="PF12833">
    <property type="entry name" value="HTH_18"/>
    <property type="match status" value="1"/>
</dbReference>
<keyword evidence="7" id="KW-1133">Transmembrane helix</keyword>
<comment type="catalytic activity">
    <reaction evidence="1">
        <text>ATP + protein L-histidine = ADP + protein N-phospho-L-histidine.</text>
        <dbReference type="EC" id="2.7.13.3"/>
    </reaction>
</comment>
<dbReference type="RefSeq" id="WP_146166595.1">
    <property type="nucleotide sequence ID" value="NZ_CP160205.1"/>
</dbReference>
<evidence type="ECO:0000256" key="6">
    <source>
        <dbReference type="PROSITE-ProRule" id="PRU00169"/>
    </source>
</evidence>
<dbReference type="SUPFAM" id="SSF63829">
    <property type="entry name" value="Calcium-dependent phosphotriesterase"/>
    <property type="match status" value="2"/>
</dbReference>
<dbReference type="SUPFAM" id="SSF46689">
    <property type="entry name" value="Homeodomain-like"/>
    <property type="match status" value="1"/>
</dbReference>
<dbReference type="SMART" id="SM00342">
    <property type="entry name" value="HTH_ARAC"/>
    <property type="match status" value="1"/>
</dbReference>
<dbReference type="SUPFAM" id="SSF47384">
    <property type="entry name" value="Homodimeric domain of signal transducing histidine kinase"/>
    <property type="match status" value="1"/>
</dbReference>
<feature type="transmembrane region" description="Helical" evidence="7">
    <location>
        <begin position="786"/>
        <end position="808"/>
    </location>
</feature>
<dbReference type="Gene3D" id="3.30.565.10">
    <property type="entry name" value="Histidine kinase-like ATPase, C-terminal domain"/>
    <property type="match status" value="1"/>
</dbReference>
<keyword evidence="12" id="KW-0418">Kinase</keyword>
<dbReference type="GO" id="GO:0003700">
    <property type="term" value="F:DNA-binding transcription factor activity"/>
    <property type="evidence" value="ECO:0007669"/>
    <property type="project" value="InterPro"/>
</dbReference>
<dbReference type="InterPro" id="IPR005467">
    <property type="entry name" value="His_kinase_dom"/>
</dbReference>
<dbReference type="Pfam" id="PF07495">
    <property type="entry name" value="Y_Y_Y"/>
    <property type="match status" value="1"/>
</dbReference>
<dbReference type="PROSITE" id="PS01124">
    <property type="entry name" value="HTH_ARAC_FAMILY_2"/>
    <property type="match status" value="1"/>
</dbReference>
<keyword evidence="7" id="KW-0812">Transmembrane</keyword>
<dbReference type="Pfam" id="PF02518">
    <property type="entry name" value="HATPase_c"/>
    <property type="match status" value="1"/>
</dbReference>
<dbReference type="PROSITE" id="PS50109">
    <property type="entry name" value="HIS_KIN"/>
    <property type="match status" value="1"/>
</dbReference>
<dbReference type="FunFam" id="3.40.50.2300:FF:000138">
    <property type="entry name" value="Two-component system sensor histidine kinase/response regulator"/>
    <property type="match status" value="1"/>
</dbReference>
<feature type="domain" description="Histidine kinase" evidence="10">
    <location>
        <begin position="832"/>
        <end position="1053"/>
    </location>
</feature>
<keyword evidence="4" id="KW-0805">Transcription regulation</keyword>
<dbReference type="GO" id="GO:0000155">
    <property type="term" value="F:phosphorelay sensor kinase activity"/>
    <property type="evidence" value="ECO:0007669"/>
    <property type="project" value="InterPro"/>
</dbReference>
<evidence type="ECO:0000256" key="7">
    <source>
        <dbReference type="SAM" id="Phobius"/>
    </source>
</evidence>
<dbReference type="InterPro" id="IPR003661">
    <property type="entry name" value="HisK_dim/P_dom"/>
</dbReference>
<evidence type="ECO:0000259" key="9">
    <source>
        <dbReference type="PROSITE" id="PS01124"/>
    </source>
</evidence>
<dbReference type="Pfam" id="PF07494">
    <property type="entry name" value="Reg_prop"/>
    <property type="match status" value="1"/>
</dbReference>
<dbReference type="SUPFAM" id="SSF52172">
    <property type="entry name" value="CheY-like"/>
    <property type="match status" value="1"/>
</dbReference>
<dbReference type="SMART" id="SM00387">
    <property type="entry name" value="HATPase_c"/>
    <property type="match status" value="1"/>
</dbReference>
<dbReference type="EC" id="2.7.13.3" evidence="2"/>
<evidence type="ECO:0000256" key="4">
    <source>
        <dbReference type="ARBA" id="ARBA00023015"/>
    </source>
</evidence>
<dbReference type="PANTHER" id="PTHR43547">
    <property type="entry name" value="TWO-COMPONENT HISTIDINE KINASE"/>
    <property type="match status" value="1"/>
</dbReference>
<dbReference type="EMBL" id="QAOQ01000007">
    <property type="protein sequence ID" value="PTQ94173.1"/>
    <property type="molecule type" value="Genomic_DNA"/>
</dbReference>
<dbReference type="InterPro" id="IPR015943">
    <property type="entry name" value="WD40/YVTN_repeat-like_dom_sf"/>
</dbReference>
<dbReference type="InterPro" id="IPR036097">
    <property type="entry name" value="HisK_dim/P_sf"/>
</dbReference>
<proteinExistence type="predicted"/>
<feature type="modified residue" description="4-aspartylphosphate" evidence="6">
    <location>
        <position position="1122"/>
    </location>
</feature>
<dbReference type="PROSITE" id="PS50110">
    <property type="entry name" value="RESPONSE_REGULATORY"/>
    <property type="match status" value="1"/>
</dbReference>
<keyword evidence="8" id="KW-0732">Signal</keyword>
<dbReference type="PRINTS" id="PR00344">
    <property type="entry name" value="BCTRLSENSOR"/>
</dbReference>
<evidence type="ECO:0000313" key="13">
    <source>
        <dbReference type="Proteomes" id="UP000244168"/>
    </source>
</evidence>
<dbReference type="PANTHER" id="PTHR43547:SF2">
    <property type="entry name" value="HYBRID SIGNAL TRANSDUCTION HISTIDINE KINASE C"/>
    <property type="match status" value="1"/>
</dbReference>
<dbReference type="CDD" id="cd00082">
    <property type="entry name" value="HisKA"/>
    <property type="match status" value="1"/>
</dbReference>
<dbReference type="InterPro" id="IPR011110">
    <property type="entry name" value="Reg_prop"/>
</dbReference>
<dbReference type="InterPro" id="IPR011006">
    <property type="entry name" value="CheY-like_superfamily"/>
</dbReference>
<evidence type="ECO:0000256" key="2">
    <source>
        <dbReference type="ARBA" id="ARBA00012438"/>
    </source>
</evidence>
<feature type="domain" description="Response regulatory" evidence="11">
    <location>
        <begin position="1074"/>
        <end position="1189"/>
    </location>
</feature>
<comment type="caution">
    <text evidence="12">The sequence shown here is derived from an EMBL/GenBank/DDBJ whole genome shotgun (WGS) entry which is preliminary data.</text>
</comment>
<feature type="chain" id="PRO_5015675453" description="histidine kinase" evidence="8">
    <location>
        <begin position="19"/>
        <end position="1331"/>
    </location>
</feature>
<dbReference type="InterPro" id="IPR003594">
    <property type="entry name" value="HATPase_dom"/>
</dbReference>